<dbReference type="Pfam" id="PF00069">
    <property type="entry name" value="Pkinase"/>
    <property type="match status" value="1"/>
</dbReference>
<sequence length="243" mass="27841">MEIHSKSERWNFQPDLVFDCTVVILKQGDDYFFATSERRETNVNIEDLNSTRIPTENIFPLYQDTLTKFTNIDNGRDIFVKRPSLNAYKGSDLISRTLLQEAQICEQLLASPHENIAHYRGCKIQHGRIIGLCFDKYAETLWERVERGVKVDESCFRQISMGVQHLHKLRLIHCDLKDENIMFRKKDRNDLVIIDFDSCVQHGASLPAKGGPIPNGIDVADFSIDLCAIDRIRSEAVVNGQAE</sequence>
<keyword evidence="3" id="KW-1185">Reference proteome</keyword>
<organism evidence="2 3">
    <name type="scientific">Ophiobolus disseminans</name>
    <dbReference type="NCBI Taxonomy" id="1469910"/>
    <lineage>
        <taxon>Eukaryota</taxon>
        <taxon>Fungi</taxon>
        <taxon>Dikarya</taxon>
        <taxon>Ascomycota</taxon>
        <taxon>Pezizomycotina</taxon>
        <taxon>Dothideomycetes</taxon>
        <taxon>Pleosporomycetidae</taxon>
        <taxon>Pleosporales</taxon>
        <taxon>Pleosporineae</taxon>
        <taxon>Phaeosphaeriaceae</taxon>
        <taxon>Ophiobolus</taxon>
    </lineage>
</organism>
<evidence type="ECO:0000313" key="3">
    <source>
        <dbReference type="Proteomes" id="UP000799424"/>
    </source>
</evidence>
<gene>
    <name evidence="2" type="ORF">CC86DRAFT_360158</name>
</gene>
<reference evidence="2" key="1">
    <citation type="journal article" date="2020" name="Stud. Mycol.">
        <title>101 Dothideomycetes genomes: a test case for predicting lifestyles and emergence of pathogens.</title>
        <authorList>
            <person name="Haridas S."/>
            <person name="Albert R."/>
            <person name="Binder M."/>
            <person name="Bloem J."/>
            <person name="Labutti K."/>
            <person name="Salamov A."/>
            <person name="Andreopoulos B."/>
            <person name="Baker S."/>
            <person name="Barry K."/>
            <person name="Bills G."/>
            <person name="Bluhm B."/>
            <person name="Cannon C."/>
            <person name="Castanera R."/>
            <person name="Culley D."/>
            <person name="Daum C."/>
            <person name="Ezra D."/>
            <person name="Gonzalez J."/>
            <person name="Henrissat B."/>
            <person name="Kuo A."/>
            <person name="Liang C."/>
            <person name="Lipzen A."/>
            <person name="Lutzoni F."/>
            <person name="Magnuson J."/>
            <person name="Mondo S."/>
            <person name="Nolan M."/>
            <person name="Ohm R."/>
            <person name="Pangilinan J."/>
            <person name="Park H.-J."/>
            <person name="Ramirez L."/>
            <person name="Alfaro M."/>
            <person name="Sun H."/>
            <person name="Tritt A."/>
            <person name="Yoshinaga Y."/>
            <person name="Zwiers L.-H."/>
            <person name="Turgeon B."/>
            <person name="Goodwin S."/>
            <person name="Spatafora J."/>
            <person name="Crous P."/>
            <person name="Grigoriev I."/>
        </authorList>
    </citation>
    <scope>NUCLEOTIDE SEQUENCE</scope>
    <source>
        <strain evidence="2">CBS 113818</strain>
    </source>
</reference>
<proteinExistence type="predicted"/>
<dbReference type="PROSITE" id="PS50011">
    <property type="entry name" value="PROTEIN_KINASE_DOM"/>
    <property type="match status" value="1"/>
</dbReference>
<protein>
    <recommendedName>
        <fullName evidence="1">Protein kinase domain-containing protein</fullName>
    </recommendedName>
</protein>
<accession>A0A6A6ZL29</accession>
<dbReference type="AlphaFoldDB" id="A0A6A6ZL29"/>
<dbReference type="PANTHER" id="PTHR24347">
    <property type="entry name" value="SERINE/THREONINE-PROTEIN KINASE"/>
    <property type="match status" value="1"/>
</dbReference>
<dbReference type="GO" id="GO:0005524">
    <property type="term" value="F:ATP binding"/>
    <property type="evidence" value="ECO:0007669"/>
    <property type="project" value="InterPro"/>
</dbReference>
<dbReference type="SUPFAM" id="SSF56112">
    <property type="entry name" value="Protein kinase-like (PK-like)"/>
    <property type="match status" value="1"/>
</dbReference>
<dbReference type="InterPro" id="IPR000719">
    <property type="entry name" value="Prot_kinase_dom"/>
</dbReference>
<dbReference type="OrthoDB" id="4062651at2759"/>
<dbReference type="EMBL" id="MU006239">
    <property type="protein sequence ID" value="KAF2820935.1"/>
    <property type="molecule type" value="Genomic_DNA"/>
</dbReference>
<dbReference type="PROSITE" id="PS00108">
    <property type="entry name" value="PROTEIN_KINASE_ST"/>
    <property type="match status" value="1"/>
</dbReference>
<dbReference type="InterPro" id="IPR008271">
    <property type="entry name" value="Ser/Thr_kinase_AS"/>
</dbReference>
<evidence type="ECO:0000313" key="2">
    <source>
        <dbReference type="EMBL" id="KAF2820935.1"/>
    </source>
</evidence>
<feature type="domain" description="Protein kinase" evidence="1">
    <location>
        <begin position="21"/>
        <end position="243"/>
    </location>
</feature>
<dbReference type="GO" id="GO:0004672">
    <property type="term" value="F:protein kinase activity"/>
    <property type="evidence" value="ECO:0007669"/>
    <property type="project" value="InterPro"/>
</dbReference>
<evidence type="ECO:0000259" key="1">
    <source>
        <dbReference type="PROSITE" id="PS50011"/>
    </source>
</evidence>
<dbReference type="InterPro" id="IPR011009">
    <property type="entry name" value="Kinase-like_dom_sf"/>
</dbReference>
<dbReference type="Proteomes" id="UP000799424">
    <property type="component" value="Unassembled WGS sequence"/>
</dbReference>
<name>A0A6A6ZL29_9PLEO</name>
<dbReference type="SMART" id="SM00220">
    <property type="entry name" value="S_TKc"/>
    <property type="match status" value="1"/>
</dbReference>
<dbReference type="Gene3D" id="1.10.510.10">
    <property type="entry name" value="Transferase(Phosphotransferase) domain 1"/>
    <property type="match status" value="1"/>
</dbReference>